<evidence type="ECO:0000256" key="2">
    <source>
        <dbReference type="ARBA" id="ARBA00022475"/>
    </source>
</evidence>
<organism evidence="9 10">
    <name type="scientific">Flavivirga eckloniae</name>
    <dbReference type="NCBI Taxonomy" id="1803846"/>
    <lineage>
        <taxon>Bacteria</taxon>
        <taxon>Pseudomonadati</taxon>
        <taxon>Bacteroidota</taxon>
        <taxon>Flavobacteriia</taxon>
        <taxon>Flavobacteriales</taxon>
        <taxon>Flavobacteriaceae</taxon>
        <taxon>Flavivirga</taxon>
    </lineage>
</organism>
<gene>
    <name evidence="9" type="ORF">C1H87_17380</name>
</gene>
<proteinExistence type="inferred from homology"/>
<sequence length="125" mass="14237">MEDLFFMGGPIFMSILTILLIILCAWIIYHLFVFFKIKQLNKDKCLRLIKYGKSIGLFALIIGIFAQLIGFYQAFSAIEKASDISPAMVYAGIKTSMVSTLYGILIYLFSIMLWFVASIIIERKS</sequence>
<feature type="domain" description="MotA/TolQ/ExbB proton channel" evidence="8">
    <location>
        <begin position="47"/>
        <end position="112"/>
    </location>
</feature>
<feature type="transmembrane region" description="Helical" evidence="7">
    <location>
        <begin position="12"/>
        <end position="35"/>
    </location>
</feature>
<comment type="similarity">
    <text evidence="6">Belongs to the exbB/tolQ family.</text>
</comment>
<dbReference type="RefSeq" id="WP_102757031.1">
    <property type="nucleotide sequence ID" value="NZ_CP025791.1"/>
</dbReference>
<keyword evidence="6" id="KW-0813">Transport</keyword>
<protein>
    <recommendedName>
        <fullName evidence="8">MotA/TolQ/ExbB proton channel domain-containing protein</fullName>
    </recommendedName>
</protein>
<dbReference type="EMBL" id="CP025791">
    <property type="protein sequence ID" value="AUP80385.1"/>
    <property type="molecule type" value="Genomic_DNA"/>
</dbReference>
<keyword evidence="2" id="KW-1003">Cell membrane</keyword>
<dbReference type="InterPro" id="IPR002898">
    <property type="entry name" value="MotA_ExbB_proton_chnl"/>
</dbReference>
<feature type="transmembrane region" description="Helical" evidence="7">
    <location>
        <begin position="98"/>
        <end position="121"/>
    </location>
</feature>
<evidence type="ECO:0000313" key="9">
    <source>
        <dbReference type="EMBL" id="AUP80385.1"/>
    </source>
</evidence>
<dbReference type="OrthoDB" id="1001678at2"/>
<keyword evidence="5 7" id="KW-0472">Membrane</keyword>
<dbReference type="Pfam" id="PF01618">
    <property type="entry name" value="MotA_ExbB"/>
    <property type="match status" value="1"/>
</dbReference>
<dbReference type="GO" id="GO:0015031">
    <property type="term" value="P:protein transport"/>
    <property type="evidence" value="ECO:0007669"/>
    <property type="project" value="UniProtKB-KW"/>
</dbReference>
<evidence type="ECO:0000256" key="4">
    <source>
        <dbReference type="ARBA" id="ARBA00022989"/>
    </source>
</evidence>
<evidence type="ECO:0000256" key="3">
    <source>
        <dbReference type="ARBA" id="ARBA00022692"/>
    </source>
</evidence>
<keyword evidence="6" id="KW-0653">Protein transport</keyword>
<dbReference type="KEGG" id="fek:C1H87_17380"/>
<evidence type="ECO:0000256" key="6">
    <source>
        <dbReference type="RuleBase" id="RU004057"/>
    </source>
</evidence>
<keyword evidence="3 7" id="KW-0812">Transmembrane</keyword>
<dbReference type="AlphaFoldDB" id="A0A2K9PTJ9"/>
<evidence type="ECO:0000256" key="1">
    <source>
        <dbReference type="ARBA" id="ARBA00004651"/>
    </source>
</evidence>
<keyword evidence="4 7" id="KW-1133">Transmembrane helix</keyword>
<name>A0A2K9PTJ9_9FLAO</name>
<evidence type="ECO:0000259" key="8">
    <source>
        <dbReference type="Pfam" id="PF01618"/>
    </source>
</evidence>
<dbReference type="Proteomes" id="UP000235826">
    <property type="component" value="Chromosome"/>
</dbReference>
<comment type="subcellular location">
    <subcellularLocation>
        <location evidence="1">Cell membrane</location>
        <topology evidence="1">Multi-pass membrane protein</topology>
    </subcellularLocation>
    <subcellularLocation>
        <location evidence="6">Membrane</location>
        <topology evidence="6">Multi-pass membrane protein</topology>
    </subcellularLocation>
</comment>
<reference evidence="9 10" key="1">
    <citation type="submission" date="2018-01" db="EMBL/GenBank/DDBJ databases">
        <title>Complete genome sequence of Flavivirga eckloniae ECD14 isolated from seaweed Ecklonia cava.</title>
        <authorList>
            <person name="Lee J.H."/>
            <person name="Baik K.S."/>
            <person name="Seong C.N."/>
        </authorList>
    </citation>
    <scope>NUCLEOTIDE SEQUENCE [LARGE SCALE GENOMIC DNA]</scope>
    <source>
        <strain evidence="9 10">ECD14</strain>
    </source>
</reference>
<accession>A0A2K9PTJ9</accession>
<keyword evidence="10" id="KW-1185">Reference proteome</keyword>
<evidence type="ECO:0000256" key="5">
    <source>
        <dbReference type="ARBA" id="ARBA00023136"/>
    </source>
</evidence>
<dbReference type="GO" id="GO:0005886">
    <property type="term" value="C:plasma membrane"/>
    <property type="evidence" value="ECO:0007669"/>
    <property type="project" value="UniProtKB-SubCell"/>
</dbReference>
<evidence type="ECO:0000313" key="10">
    <source>
        <dbReference type="Proteomes" id="UP000235826"/>
    </source>
</evidence>
<evidence type="ECO:0000256" key="7">
    <source>
        <dbReference type="SAM" id="Phobius"/>
    </source>
</evidence>
<feature type="transmembrane region" description="Helical" evidence="7">
    <location>
        <begin position="55"/>
        <end position="78"/>
    </location>
</feature>